<evidence type="ECO:0000256" key="5">
    <source>
        <dbReference type="HAMAP-Rule" id="MF_00445"/>
    </source>
</evidence>
<feature type="domain" description="NADH:quinone oxidoreductase/Mrp antiporter transmembrane" evidence="7">
    <location>
        <begin position="210"/>
        <end position="533"/>
    </location>
</feature>
<evidence type="ECO:0000256" key="6">
    <source>
        <dbReference type="RuleBase" id="RU000320"/>
    </source>
</evidence>
<dbReference type="InterPro" id="IPR010096">
    <property type="entry name" value="NADH-Q_OxRdtase_suN/2"/>
</dbReference>
<comment type="function">
    <text evidence="5">NDH-1 shuttles electrons from NADH, via FMN and iron-sulfur (Fe-S) centers, to quinones in the respiratory chain. The immediate electron acceptor for the enzyme in this species is believed to be a menaquinone. Couples the redox reaction to proton translocation (for every two electrons transferred, four hydrogen ions are translocated across the cytoplasmic membrane), and thus conserves the redox energy in a proton gradient.</text>
</comment>
<dbReference type="GeneID" id="60750215"/>
<dbReference type="NCBIfam" id="NF004441">
    <property type="entry name" value="PRK05777.1-4"/>
    <property type="match status" value="1"/>
</dbReference>
<comment type="subcellular location">
    <subcellularLocation>
        <location evidence="5">Cell membrane</location>
        <topology evidence="5">Multi-pass membrane protein</topology>
    </subcellularLocation>
    <subcellularLocation>
        <location evidence="1">Endomembrane system</location>
        <topology evidence="1">Multi-pass membrane protein</topology>
    </subcellularLocation>
    <subcellularLocation>
        <location evidence="6">Membrane</location>
        <topology evidence="6">Multi-pass membrane protein</topology>
    </subcellularLocation>
</comment>
<protein>
    <recommendedName>
        <fullName evidence="5">NADH-quinone oxidoreductase subunit N</fullName>
        <ecNumber evidence="5">7.1.1.-</ecNumber>
    </recommendedName>
    <alternativeName>
        <fullName evidence="5">NADH dehydrogenase I subunit N</fullName>
    </alternativeName>
    <alternativeName>
        <fullName evidence="5">NDH-1 subunit N</fullName>
    </alternativeName>
</protein>
<reference evidence="8 9" key="1">
    <citation type="submission" date="2019-02" db="EMBL/GenBank/DDBJ databases">
        <authorList>
            <consortium name="Pathogen Informatics"/>
        </authorList>
    </citation>
    <scope>NUCLEOTIDE SEQUENCE [LARGE SCALE GENOMIC DNA]</scope>
    <source>
        <strain evidence="8 9">3012STDY6756503</strain>
    </source>
</reference>
<feature type="transmembrane region" description="Helical" evidence="5">
    <location>
        <begin position="563"/>
        <end position="582"/>
    </location>
</feature>
<dbReference type="GO" id="GO:0048038">
    <property type="term" value="F:quinone binding"/>
    <property type="evidence" value="ECO:0007669"/>
    <property type="project" value="UniProtKB-KW"/>
</dbReference>
<feature type="transmembrane region" description="Helical" evidence="5">
    <location>
        <begin position="212"/>
        <end position="233"/>
    </location>
</feature>
<keyword evidence="3 5" id="KW-1133">Transmembrane helix</keyword>
<feature type="transmembrane region" description="Helical" evidence="5">
    <location>
        <begin position="24"/>
        <end position="45"/>
    </location>
</feature>
<gene>
    <name evidence="5 8" type="primary">nuoN</name>
    <name evidence="8" type="ORF">NCTC8139_02210</name>
</gene>
<feature type="transmembrane region" description="Helical" evidence="5">
    <location>
        <begin position="185"/>
        <end position="206"/>
    </location>
</feature>
<dbReference type="HAMAP" id="MF_00445">
    <property type="entry name" value="NDH1_NuoN_1"/>
    <property type="match status" value="1"/>
</dbReference>
<feature type="transmembrane region" description="Helical" evidence="5">
    <location>
        <begin position="519"/>
        <end position="543"/>
    </location>
</feature>
<proteinExistence type="inferred from homology"/>
<dbReference type="EMBL" id="CAACYD010000006">
    <property type="protein sequence ID" value="VFA88660.1"/>
    <property type="molecule type" value="Genomic_DNA"/>
</dbReference>
<dbReference type="EC" id="7.1.1.-" evidence="5"/>
<dbReference type="Proteomes" id="UP000360750">
    <property type="component" value="Unassembled WGS sequence"/>
</dbReference>
<dbReference type="InterPro" id="IPR001750">
    <property type="entry name" value="ND/Mrp_TM"/>
</dbReference>
<feature type="transmembrane region" description="Helical" evidence="5">
    <location>
        <begin position="102"/>
        <end position="120"/>
    </location>
</feature>
<keyword evidence="5" id="KW-0520">NAD</keyword>
<comment type="caution">
    <text evidence="8">The sequence shown here is derived from an EMBL/GenBank/DDBJ whole genome shotgun (WGS) entry which is preliminary data.</text>
</comment>
<keyword evidence="5" id="KW-0874">Quinone</keyword>
<feature type="transmembrane region" description="Helical" evidence="5">
    <location>
        <begin position="484"/>
        <end position="507"/>
    </location>
</feature>
<feature type="transmembrane region" description="Helical" evidence="5">
    <location>
        <begin position="329"/>
        <end position="350"/>
    </location>
</feature>
<dbReference type="GO" id="GO:0012505">
    <property type="term" value="C:endomembrane system"/>
    <property type="evidence" value="ECO:0007669"/>
    <property type="project" value="UniProtKB-SubCell"/>
</dbReference>
<dbReference type="Pfam" id="PF00361">
    <property type="entry name" value="Proton_antipo_M"/>
    <property type="match status" value="1"/>
</dbReference>
<name>A0ABD7V2X8_9ACTN</name>
<accession>A0ABD7V2X8</accession>
<evidence type="ECO:0000259" key="7">
    <source>
        <dbReference type="Pfam" id="PF00361"/>
    </source>
</evidence>
<feature type="transmembrane region" description="Helical" evidence="5">
    <location>
        <begin position="245"/>
        <end position="266"/>
    </location>
</feature>
<feature type="transmembrane region" description="Helical" evidence="5">
    <location>
        <begin position="293"/>
        <end position="317"/>
    </location>
</feature>
<keyword evidence="5" id="KW-1003">Cell membrane</keyword>
<comment type="catalytic activity">
    <reaction evidence="5">
        <text>a quinone + NADH + 5 H(+)(in) = a quinol + NAD(+) + 4 H(+)(out)</text>
        <dbReference type="Rhea" id="RHEA:57888"/>
        <dbReference type="ChEBI" id="CHEBI:15378"/>
        <dbReference type="ChEBI" id="CHEBI:24646"/>
        <dbReference type="ChEBI" id="CHEBI:57540"/>
        <dbReference type="ChEBI" id="CHEBI:57945"/>
        <dbReference type="ChEBI" id="CHEBI:132124"/>
    </reaction>
</comment>
<evidence type="ECO:0000256" key="4">
    <source>
        <dbReference type="ARBA" id="ARBA00023136"/>
    </source>
</evidence>
<organism evidence="8 9">
    <name type="scientific">Gordonia paraffinivorans</name>
    <dbReference type="NCBI Taxonomy" id="175628"/>
    <lineage>
        <taxon>Bacteria</taxon>
        <taxon>Bacillati</taxon>
        <taxon>Actinomycetota</taxon>
        <taxon>Actinomycetes</taxon>
        <taxon>Mycobacteriales</taxon>
        <taxon>Gordoniaceae</taxon>
        <taxon>Gordonia</taxon>
    </lineage>
</organism>
<keyword evidence="5" id="KW-0813">Transport</keyword>
<sequence length="598" mass="61380">MSSTGLTPVSSTPTTLAAIEAPSIAYGALSPMLVVFGAAVIGVLVEAFAPRRLRYPVQLVLSLGGLLVALGALIAVAAAETSNGANGQITMSGAVVMDRPTLYLQGLLLVVGIIAVGFMAERRLERVVAPVDMRRLAGASVGDDRSGRTGVSGGGGGNGGVDADMFTPSGAAVPNTDAEFEATRAGAVTTEVFPLALLALGGMMLFPACGDLLTMFIALEVFSLPLYLLCGLARRRRLISQEASLKYFLLGAFSSAFFLFGAAFVYGATGSLNLAAIGASIGEVAGLGGDTTLALIGLAMLAVGMLFKVGAVPFHAWIPDVYQGAPTPVTAFMASATKIAAFGALLRVFYVGFGTLRDQWAPVLWAVAIASMVIASVMAVTQTDVKRMLAYSSIAHAGFILLGLIAFDDAGLGATLFYLAAYAFTTLGAFALVAVIREPDADATASARAAAIRGPSAPVRNPHLSGREATDLTQWSGLGRRYPLVGAMFAVYLLSFAGIPLTSGFIAKFDVFAAAAGNGGGVLVVIGVVSSAIAAYVYIRIIVAMFFDDVPVDGAPHVVRPSVLTMSGVAVCTLVTVVLGIFPQPVLDLADAAASFLR</sequence>
<evidence type="ECO:0000256" key="1">
    <source>
        <dbReference type="ARBA" id="ARBA00004127"/>
    </source>
</evidence>
<keyword evidence="4 5" id="KW-0472">Membrane</keyword>
<dbReference type="GO" id="GO:0005886">
    <property type="term" value="C:plasma membrane"/>
    <property type="evidence" value="ECO:0007669"/>
    <property type="project" value="UniProtKB-SubCell"/>
</dbReference>
<keyword evidence="8" id="KW-0560">Oxidoreductase</keyword>
<keyword evidence="2 5" id="KW-0812">Transmembrane</keyword>
<feature type="transmembrane region" description="Helical" evidence="5">
    <location>
        <begin position="388"/>
        <end position="407"/>
    </location>
</feature>
<comment type="subunit">
    <text evidence="5">NDH-1 is composed of 14 different subunits. Subunits NuoA, H, J, K, L, M, N constitute the membrane sector of the complex.</text>
</comment>
<feature type="transmembrane region" description="Helical" evidence="5">
    <location>
        <begin position="362"/>
        <end position="381"/>
    </location>
</feature>
<evidence type="ECO:0000256" key="3">
    <source>
        <dbReference type="ARBA" id="ARBA00022989"/>
    </source>
</evidence>
<evidence type="ECO:0000256" key="2">
    <source>
        <dbReference type="ARBA" id="ARBA00022692"/>
    </source>
</evidence>
<keyword evidence="5" id="KW-1278">Translocase</keyword>
<dbReference type="GO" id="GO:0050136">
    <property type="term" value="F:NADH dehydrogenase (quinone) (non-electrogenic) activity"/>
    <property type="evidence" value="ECO:0007669"/>
    <property type="project" value="UniProtKB-UniRule"/>
</dbReference>
<dbReference type="PANTHER" id="PTHR22773">
    <property type="entry name" value="NADH DEHYDROGENASE"/>
    <property type="match status" value="1"/>
</dbReference>
<comment type="similarity">
    <text evidence="5">Belongs to the complex I subunit 2 family.</text>
</comment>
<feature type="transmembrane region" description="Helical" evidence="5">
    <location>
        <begin position="57"/>
        <end position="79"/>
    </location>
</feature>
<evidence type="ECO:0000313" key="8">
    <source>
        <dbReference type="EMBL" id="VFA88660.1"/>
    </source>
</evidence>
<dbReference type="AlphaFoldDB" id="A0ABD7V2X8"/>
<dbReference type="RefSeq" id="WP_131734302.1">
    <property type="nucleotide sequence ID" value="NZ_CAACYD010000006.1"/>
</dbReference>
<evidence type="ECO:0000313" key="9">
    <source>
        <dbReference type="Proteomes" id="UP000360750"/>
    </source>
</evidence>
<feature type="transmembrane region" description="Helical" evidence="5">
    <location>
        <begin position="413"/>
        <end position="436"/>
    </location>
</feature>